<comment type="subcellular location">
    <subcellularLocation>
        <location evidence="2">Nucleus</location>
    </subcellularLocation>
</comment>
<comment type="caution">
    <text evidence="5">The sequence shown here is derived from an EMBL/GenBank/DDBJ whole genome shotgun (WGS) entry which is preliminary data.</text>
</comment>
<feature type="compositionally biased region" description="Polar residues" evidence="3">
    <location>
        <begin position="390"/>
        <end position="399"/>
    </location>
</feature>
<dbReference type="AlphaFoldDB" id="A0A3L6QU20"/>
<evidence type="ECO:0000256" key="1">
    <source>
        <dbReference type="PROSITE-ProRule" id="PRU00325"/>
    </source>
</evidence>
<feature type="region of interest" description="Disordered" evidence="3">
    <location>
        <begin position="26"/>
        <end position="50"/>
    </location>
</feature>
<proteinExistence type="inferred from homology"/>
<comment type="function">
    <text evidence="2">Putative transcription activator involved in regulating light control of development.</text>
</comment>
<dbReference type="Proteomes" id="UP000275267">
    <property type="component" value="Unassembled WGS sequence"/>
</dbReference>
<evidence type="ECO:0000313" key="6">
    <source>
        <dbReference type="Proteomes" id="UP000275267"/>
    </source>
</evidence>
<accession>A0A3L6QU20</accession>
<dbReference type="PANTHER" id="PTHR31669:SF307">
    <property type="entry name" value="PROTEIN FAR1-RELATED SEQUENCE"/>
    <property type="match status" value="1"/>
</dbReference>
<gene>
    <name evidence="5" type="ORF">C2845_PM04G04070</name>
</gene>
<dbReference type="PROSITE" id="PS50966">
    <property type="entry name" value="ZF_SWIM"/>
    <property type="match status" value="1"/>
</dbReference>
<keyword evidence="2" id="KW-0539">Nucleus</keyword>
<reference evidence="6" key="1">
    <citation type="journal article" date="2019" name="Nat. Commun.">
        <title>The genome of broomcorn millet.</title>
        <authorList>
            <person name="Zou C."/>
            <person name="Miki D."/>
            <person name="Li D."/>
            <person name="Tang Q."/>
            <person name="Xiao L."/>
            <person name="Rajput S."/>
            <person name="Deng P."/>
            <person name="Jia W."/>
            <person name="Huang R."/>
            <person name="Zhang M."/>
            <person name="Sun Y."/>
            <person name="Hu J."/>
            <person name="Fu X."/>
            <person name="Schnable P.S."/>
            <person name="Li F."/>
            <person name="Zhang H."/>
            <person name="Feng B."/>
            <person name="Zhu X."/>
            <person name="Liu R."/>
            <person name="Schnable J.C."/>
            <person name="Zhu J.-K."/>
            <person name="Zhang H."/>
        </authorList>
    </citation>
    <scope>NUCLEOTIDE SEQUENCE [LARGE SCALE GENOMIC DNA]</scope>
</reference>
<feature type="domain" description="SWIM-type" evidence="4">
    <location>
        <begin position="263"/>
        <end position="299"/>
    </location>
</feature>
<keyword evidence="2" id="KW-0862">Zinc</keyword>
<protein>
    <recommendedName>
        <fullName evidence="2">Protein FAR1-RELATED SEQUENCE</fullName>
    </recommendedName>
</protein>
<dbReference type="InterPro" id="IPR031052">
    <property type="entry name" value="FHY3/FAR1"/>
</dbReference>
<evidence type="ECO:0000259" key="4">
    <source>
        <dbReference type="PROSITE" id="PS50966"/>
    </source>
</evidence>
<comment type="similarity">
    <text evidence="2">Belongs to the FHY3/FAR1 family.</text>
</comment>
<dbReference type="PANTHER" id="PTHR31669">
    <property type="entry name" value="PROTEIN FAR1-RELATED SEQUENCE 10-RELATED"/>
    <property type="match status" value="1"/>
</dbReference>
<dbReference type="InterPro" id="IPR007527">
    <property type="entry name" value="Znf_SWIM"/>
</dbReference>
<dbReference type="GO" id="GO:0008270">
    <property type="term" value="F:zinc ion binding"/>
    <property type="evidence" value="ECO:0007669"/>
    <property type="project" value="UniProtKB-UniRule"/>
</dbReference>
<feature type="compositionally biased region" description="Basic and acidic residues" evidence="3">
    <location>
        <begin position="32"/>
        <end position="48"/>
    </location>
</feature>
<keyword evidence="6" id="KW-1185">Reference proteome</keyword>
<dbReference type="GO" id="GO:0005634">
    <property type="term" value="C:nucleus"/>
    <property type="evidence" value="ECO:0007669"/>
    <property type="project" value="UniProtKB-SubCell"/>
</dbReference>
<evidence type="ECO:0000256" key="2">
    <source>
        <dbReference type="RuleBase" id="RU367018"/>
    </source>
</evidence>
<name>A0A3L6QU20_PANMI</name>
<sequence length="399" mass="44826">MIRLEKRRCDLRAAAVAVAPEMAGIPPAADGGHGERPRFGSIPDERMPKPGRVSAYEQTLRNYAEKKSDQCHEMELAIKEVVPDTTHRWCKLHVLRREDECLGPIYLKNPGFKDDFHKVIDAMLFTVTEFESAWQHLLEKYNLHGDAFLTQIYDSRIDIDGQNPTSKRNSVANRLQYNQLQSDLESKESFEESRSKKKSRVLSKGVPIEEHAAKVYTRAMFEKFGEIIFESGSYVVDEKEKGKAYVTRNIRSDRRETWSQVEFEVTIRAEDGTVVCECGLGEHMGMPCCHAVKVMTHLGMQEIPAGNIVKRWTRSARDISPDHLAEHLKDMTPGMQQAYRYSALYAAAMELVDLGTSSDDAFAIATAAMAQAKQKLLEAGKSKDGARSAEQPTHSAASA</sequence>
<keyword evidence="1 2" id="KW-0863">Zinc-finger</keyword>
<dbReference type="STRING" id="4540.A0A3L6QU20"/>
<feature type="region of interest" description="Disordered" evidence="3">
    <location>
        <begin position="379"/>
        <end position="399"/>
    </location>
</feature>
<dbReference type="EMBL" id="PQIB02000011">
    <property type="protein sequence ID" value="RLM87049.1"/>
    <property type="molecule type" value="Genomic_DNA"/>
</dbReference>
<evidence type="ECO:0000313" key="5">
    <source>
        <dbReference type="EMBL" id="RLM87049.1"/>
    </source>
</evidence>
<dbReference type="GO" id="GO:0006355">
    <property type="term" value="P:regulation of DNA-templated transcription"/>
    <property type="evidence" value="ECO:0007669"/>
    <property type="project" value="UniProtKB-UniRule"/>
</dbReference>
<evidence type="ECO:0000256" key="3">
    <source>
        <dbReference type="SAM" id="MobiDB-lite"/>
    </source>
</evidence>
<organism evidence="5 6">
    <name type="scientific">Panicum miliaceum</name>
    <name type="common">Proso millet</name>
    <name type="synonym">Broomcorn millet</name>
    <dbReference type="NCBI Taxonomy" id="4540"/>
    <lineage>
        <taxon>Eukaryota</taxon>
        <taxon>Viridiplantae</taxon>
        <taxon>Streptophyta</taxon>
        <taxon>Embryophyta</taxon>
        <taxon>Tracheophyta</taxon>
        <taxon>Spermatophyta</taxon>
        <taxon>Magnoliopsida</taxon>
        <taxon>Liliopsida</taxon>
        <taxon>Poales</taxon>
        <taxon>Poaceae</taxon>
        <taxon>PACMAD clade</taxon>
        <taxon>Panicoideae</taxon>
        <taxon>Panicodae</taxon>
        <taxon>Paniceae</taxon>
        <taxon>Panicinae</taxon>
        <taxon>Panicum</taxon>
        <taxon>Panicum sect. Panicum</taxon>
    </lineage>
</organism>
<keyword evidence="2" id="KW-0479">Metal-binding</keyword>
<dbReference type="OrthoDB" id="681484at2759"/>